<comment type="caution">
    <text evidence="5">The sequence shown here is derived from an EMBL/GenBank/DDBJ whole genome shotgun (WGS) entry which is preliminary data.</text>
</comment>
<reference evidence="5 6" key="1">
    <citation type="submission" date="2024-09" db="EMBL/GenBank/DDBJ databases">
        <authorList>
            <person name="Sun Q."/>
            <person name="Mori K."/>
        </authorList>
    </citation>
    <scope>NUCLEOTIDE SEQUENCE [LARGE SCALE GENOMIC DNA]</scope>
    <source>
        <strain evidence="5 6">ATCC 51285</strain>
    </source>
</reference>
<dbReference type="RefSeq" id="WP_035461119.1">
    <property type="nucleotide sequence ID" value="NZ_JBHLZN010000005.1"/>
</dbReference>
<sequence>MKKKVKLATALEYKHGEDRAPRVTAIGSGYIAEAIIKLAQEHNIPLHESPEVAAMLSQLEPGDEIPEQLYIAVAEILAFIYNLSDAKQREKGLTPPT</sequence>
<keyword evidence="3" id="KW-0813">Transport</keyword>
<name>A0ABV5ZG97_9GAMM</name>
<comment type="similarity">
    <text evidence="1">Belongs to the type III secretion exporter family.</text>
</comment>
<dbReference type="Gene3D" id="3.40.1690.10">
    <property type="entry name" value="secretion proteins EscU"/>
    <property type="match status" value="1"/>
</dbReference>
<dbReference type="EMBL" id="JBHLZN010000005">
    <property type="protein sequence ID" value="MFB9887539.1"/>
    <property type="molecule type" value="Genomic_DNA"/>
</dbReference>
<dbReference type="PANTHER" id="PTHR30531">
    <property type="entry name" value="FLAGELLAR BIOSYNTHETIC PROTEIN FLHB"/>
    <property type="match status" value="1"/>
</dbReference>
<dbReference type="PANTHER" id="PTHR30531:SF12">
    <property type="entry name" value="FLAGELLAR BIOSYNTHETIC PROTEIN FLHB"/>
    <property type="match status" value="1"/>
</dbReference>
<accession>A0ABV5ZG97</accession>
<evidence type="ECO:0000313" key="5">
    <source>
        <dbReference type="EMBL" id="MFB9887539.1"/>
    </source>
</evidence>
<gene>
    <name evidence="5" type="ORF">ACFFLH_14050</name>
</gene>
<organism evidence="5 6">
    <name type="scientific">Balneatrix alpica</name>
    <dbReference type="NCBI Taxonomy" id="75684"/>
    <lineage>
        <taxon>Bacteria</taxon>
        <taxon>Pseudomonadati</taxon>
        <taxon>Pseudomonadota</taxon>
        <taxon>Gammaproteobacteria</taxon>
        <taxon>Oceanospirillales</taxon>
        <taxon>Balneatrichaceae</taxon>
        <taxon>Balneatrix</taxon>
    </lineage>
</organism>
<dbReference type="Pfam" id="PF01312">
    <property type="entry name" value="Bac_export_2"/>
    <property type="match status" value="1"/>
</dbReference>
<evidence type="ECO:0000256" key="3">
    <source>
        <dbReference type="ARBA" id="ARBA00023225"/>
    </source>
</evidence>
<evidence type="ECO:0000256" key="4">
    <source>
        <dbReference type="ARBA" id="ARBA00025078"/>
    </source>
</evidence>
<comment type="function">
    <text evidence="4">Required for formation of the rod structure in the basal body of the flagellar apparatus. Together with FliI and FliH, may constitute the export apparatus of flagellin.</text>
</comment>
<dbReference type="InterPro" id="IPR006135">
    <property type="entry name" value="T3SS_substrate_exporter"/>
</dbReference>
<evidence type="ECO:0000256" key="1">
    <source>
        <dbReference type="ARBA" id="ARBA00010690"/>
    </source>
</evidence>
<dbReference type="SUPFAM" id="SSF160544">
    <property type="entry name" value="EscU C-terminal domain-like"/>
    <property type="match status" value="1"/>
</dbReference>
<keyword evidence="3" id="KW-0653">Protein transport</keyword>
<keyword evidence="6" id="KW-1185">Reference proteome</keyword>
<keyword evidence="3" id="KW-1006">Bacterial flagellum protein export</keyword>
<evidence type="ECO:0000313" key="6">
    <source>
        <dbReference type="Proteomes" id="UP001589628"/>
    </source>
</evidence>
<evidence type="ECO:0000256" key="2">
    <source>
        <dbReference type="ARBA" id="ARBA00021622"/>
    </source>
</evidence>
<dbReference type="Proteomes" id="UP001589628">
    <property type="component" value="Unassembled WGS sequence"/>
</dbReference>
<proteinExistence type="inferred from homology"/>
<dbReference type="InterPro" id="IPR029025">
    <property type="entry name" value="T3SS_substrate_exporter_C"/>
</dbReference>
<protein>
    <recommendedName>
        <fullName evidence="2">Flagellar biosynthetic protein FlhB</fullName>
    </recommendedName>
</protein>